<dbReference type="AlphaFoldDB" id="K5DMY7"/>
<dbReference type="EMBL" id="AMCW01000021">
    <property type="protein sequence ID" value="EKK03823.1"/>
    <property type="molecule type" value="Genomic_DNA"/>
</dbReference>
<evidence type="ECO:0000313" key="1">
    <source>
        <dbReference type="EMBL" id="EKK03823.1"/>
    </source>
</evidence>
<gene>
    <name evidence="1" type="ORF">RBSH_00952</name>
</gene>
<organism evidence="1 2">
    <name type="scientific">Rhodopirellula baltica SH28</name>
    <dbReference type="NCBI Taxonomy" id="993517"/>
    <lineage>
        <taxon>Bacteria</taxon>
        <taxon>Pseudomonadati</taxon>
        <taxon>Planctomycetota</taxon>
        <taxon>Planctomycetia</taxon>
        <taxon>Pirellulales</taxon>
        <taxon>Pirellulaceae</taxon>
        <taxon>Rhodopirellula</taxon>
    </lineage>
</organism>
<reference evidence="1 2" key="1">
    <citation type="journal article" date="2013" name="Mar. Genomics">
        <title>Expression of sulfatases in Rhodopirellula baltica and the diversity of sulfatases in the genus Rhodopirellula.</title>
        <authorList>
            <person name="Wegner C.E."/>
            <person name="Richter-Heitmann T."/>
            <person name="Klindworth A."/>
            <person name="Klockow C."/>
            <person name="Richter M."/>
            <person name="Achstetter T."/>
            <person name="Glockner F.O."/>
            <person name="Harder J."/>
        </authorList>
    </citation>
    <scope>NUCLEOTIDE SEQUENCE [LARGE SCALE GENOMIC DNA]</scope>
    <source>
        <strain evidence="1 2">SH28</strain>
    </source>
</reference>
<dbReference type="Proteomes" id="UP000007993">
    <property type="component" value="Unassembled WGS sequence"/>
</dbReference>
<evidence type="ECO:0000313" key="2">
    <source>
        <dbReference type="Proteomes" id="UP000007993"/>
    </source>
</evidence>
<name>K5DMY7_RHOBT</name>
<proteinExistence type="predicted"/>
<comment type="caution">
    <text evidence="1">The sequence shown here is derived from an EMBL/GenBank/DDBJ whole genome shotgun (WGS) entry which is preliminary data.</text>
</comment>
<dbReference type="PATRIC" id="fig|993517.3.peg.1037"/>
<sequence length="44" mass="4943">MLHSKGAVPKYRKHSSGQARVTINGRDYYRCLKMQATASSTFPV</sequence>
<protein>
    <submittedName>
        <fullName evidence="1">Uncharacterized protein</fullName>
    </submittedName>
</protein>
<accession>K5DMY7</accession>
<dbReference type="RefSeq" id="WP_007330915.1">
    <property type="nucleotide sequence ID" value="NZ_AMCW01000021.1"/>
</dbReference>